<dbReference type="CDD" id="cd02440">
    <property type="entry name" value="AdoMet_MTases"/>
    <property type="match status" value="1"/>
</dbReference>
<proteinExistence type="predicted"/>
<evidence type="ECO:0000313" key="2">
    <source>
        <dbReference type="Proteomes" id="UP000756530"/>
    </source>
</evidence>
<comment type="caution">
    <text evidence="1">The sequence shown here is derived from an EMBL/GenBank/DDBJ whole genome shotgun (WGS) entry which is preliminary data.</text>
</comment>
<dbReference type="Pfam" id="PF01135">
    <property type="entry name" value="PCMT"/>
    <property type="match status" value="1"/>
</dbReference>
<keyword evidence="2" id="KW-1185">Reference proteome</keyword>
<organism evidence="1 2">
    <name type="scientific">Maritimibacter dapengensis</name>
    <dbReference type="NCBI Taxonomy" id="2836868"/>
    <lineage>
        <taxon>Bacteria</taxon>
        <taxon>Pseudomonadati</taxon>
        <taxon>Pseudomonadota</taxon>
        <taxon>Alphaproteobacteria</taxon>
        <taxon>Rhodobacterales</taxon>
        <taxon>Roseobacteraceae</taxon>
        <taxon>Maritimibacter</taxon>
    </lineage>
</organism>
<gene>
    <name evidence="1" type="ORF">KJP28_03440</name>
</gene>
<dbReference type="Proteomes" id="UP000756530">
    <property type="component" value="Unassembled WGS sequence"/>
</dbReference>
<dbReference type="EMBL" id="JAHUZE010000001">
    <property type="protein sequence ID" value="MBV7377966.1"/>
    <property type="molecule type" value="Genomic_DNA"/>
</dbReference>
<dbReference type="PANTHER" id="PTHR11579:SF18">
    <property type="entry name" value="PROTEIN-L-ISOASPARTATE O-METHYLTRANSFERASE"/>
    <property type="match status" value="1"/>
</dbReference>
<dbReference type="PANTHER" id="PTHR11579">
    <property type="entry name" value="PROTEIN-L-ISOASPARTATE O-METHYLTRANSFERASE"/>
    <property type="match status" value="1"/>
</dbReference>
<name>A0ABS6T092_9RHOB</name>
<dbReference type="InterPro" id="IPR000682">
    <property type="entry name" value="PCMT"/>
</dbReference>
<dbReference type="RefSeq" id="WP_218390824.1">
    <property type="nucleotide sequence ID" value="NZ_JAHUZE010000001.1"/>
</dbReference>
<accession>A0ABS6T092</accession>
<protein>
    <submittedName>
        <fullName evidence="1">Protein-L-isoaspartate O-methyltransferase</fullName>
    </submittedName>
</protein>
<evidence type="ECO:0000313" key="1">
    <source>
        <dbReference type="EMBL" id="MBV7377966.1"/>
    </source>
</evidence>
<reference evidence="1 2" key="1">
    <citation type="submission" date="2021-05" db="EMBL/GenBank/DDBJ databases">
        <title>Culturable bacteria isolated from Daya Bay.</title>
        <authorList>
            <person name="Zheng W."/>
            <person name="Yu S."/>
            <person name="Huang Y."/>
        </authorList>
    </citation>
    <scope>NUCLEOTIDE SEQUENCE [LARGE SCALE GENOMIC DNA]</scope>
    <source>
        <strain evidence="1 2">DP4N28-5</strain>
    </source>
</reference>
<sequence>MSDFHKRRVVMVDTQVRPSDVTKYPIINAMLDVPREDFVPDDLREAAYADAPVTLAPGRVLMEARTFAKMLDAISVGPDELVLDLGTGYGYGAAVLAKIADFVVALEEDETLSAEAEARLGEAEIDNVAVMTGPLVEGAAKHGPYDVVFIEGAVEQIPDAIGEQLREGGRIVAIFAEGNLGVVRLGQKIDGVLNWRFEFNGTAPVLPGFSKATEFAL</sequence>